<dbReference type="RefSeq" id="WP_211630637.1">
    <property type="nucleotide sequence ID" value="NZ_CP073100.1"/>
</dbReference>
<organism evidence="10 11">
    <name type="scientific">Luteolibacter ambystomatis</name>
    <dbReference type="NCBI Taxonomy" id="2824561"/>
    <lineage>
        <taxon>Bacteria</taxon>
        <taxon>Pseudomonadati</taxon>
        <taxon>Verrucomicrobiota</taxon>
        <taxon>Verrucomicrobiia</taxon>
        <taxon>Verrucomicrobiales</taxon>
        <taxon>Verrucomicrobiaceae</taxon>
        <taxon>Luteolibacter</taxon>
    </lineage>
</organism>
<dbReference type="SUPFAM" id="SSF51197">
    <property type="entry name" value="Clavaminate synthase-like"/>
    <property type="match status" value="1"/>
</dbReference>
<gene>
    <name evidence="10" type="ORF">KBB96_16735</name>
</gene>
<dbReference type="EMBL" id="CP073100">
    <property type="protein sequence ID" value="QUE50497.1"/>
    <property type="molecule type" value="Genomic_DNA"/>
</dbReference>
<dbReference type="FunFam" id="2.60.120.590:FF:000004">
    <property type="entry name" value="DNA oxidative demethylase ALKBH2"/>
    <property type="match status" value="1"/>
</dbReference>
<dbReference type="Proteomes" id="UP000676169">
    <property type="component" value="Chromosome"/>
</dbReference>
<dbReference type="PANTHER" id="PTHR31212">
    <property type="entry name" value="ALPHA-KETOGLUTARATE-DEPENDENT DIOXYGENASE ALKB HOMOLOG 3"/>
    <property type="match status" value="1"/>
</dbReference>
<proteinExistence type="predicted"/>
<dbReference type="GO" id="GO:0051213">
    <property type="term" value="F:dioxygenase activity"/>
    <property type="evidence" value="ECO:0007669"/>
    <property type="project" value="UniProtKB-KW"/>
</dbReference>
<protein>
    <submittedName>
        <fullName evidence="10">Alpha-ketoglutarate-dependent dioxygenase AlkB</fullName>
    </submittedName>
</protein>
<dbReference type="Gene3D" id="2.60.120.590">
    <property type="entry name" value="Alpha-ketoglutarate-dependent dioxygenase AlkB-like"/>
    <property type="match status" value="1"/>
</dbReference>
<dbReference type="GO" id="GO:0016787">
    <property type="term" value="F:hydrolase activity"/>
    <property type="evidence" value="ECO:0007669"/>
    <property type="project" value="UniProtKB-ARBA"/>
</dbReference>
<dbReference type="GO" id="GO:0006307">
    <property type="term" value="P:DNA alkylation repair"/>
    <property type="evidence" value="ECO:0007669"/>
    <property type="project" value="InterPro"/>
</dbReference>
<evidence type="ECO:0000256" key="3">
    <source>
        <dbReference type="ARBA" id="ARBA00022763"/>
    </source>
</evidence>
<dbReference type="InterPro" id="IPR027450">
    <property type="entry name" value="AlkB-like"/>
</dbReference>
<accession>A0A975G802</accession>
<evidence type="ECO:0000256" key="6">
    <source>
        <dbReference type="ARBA" id="ARBA00023002"/>
    </source>
</evidence>
<evidence type="ECO:0000313" key="10">
    <source>
        <dbReference type="EMBL" id="QUE50497.1"/>
    </source>
</evidence>
<evidence type="ECO:0000256" key="8">
    <source>
        <dbReference type="ARBA" id="ARBA00023204"/>
    </source>
</evidence>
<feature type="domain" description="Fe2OG dioxygenase" evidence="9">
    <location>
        <begin position="102"/>
        <end position="199"/>
    </location>
</feature>
<dbReference type="GO" id="GO:0032451">
    <property type="term" value="F:demethylase activity"/>
    <property type="evidence" value="ECO:0007669"/>
    <property type="project" value="UniProtKB-ARBA"/>
</dbReference>
<keyword evidence="3" id="KW-0227">DNA damage</keyword>
<dbReference type="GO" id="GO:0140097">
    <property type="term" value="F:catalytic activity, acting on DNA"/>
    <property type="evidence" value="ECO:0007669"/>
    <property type="project" value="UniProtKB-ARBA"/>
</dbReference>
<keyword evidence="6" id="KW-0560">Oxidoreductase</keyword>
<comment type="cofactor">
    <cofactor evidence="1">
        <name>Fe(2+)</name>
        <dbReference type="ChEBI" id="CHEBI:29033"/>
    </cofactor>
</comment>
<dbReference type="InterPro" id="IPR032854">
    <property type="entry name" value="ALKBH3"/>
</dbReference>
<evidence type="ECO:0000256" key="2">
    <source>
        <dbReference type="ARBA" id="ARBA00022723"/>
    </source>
</evidence>
<name>A0A975G802_9BACT</name>
<dbReference type="GO" id="GO:0046872">
    <property type="term" value="F:metal ion binding"/>
    <property type="evidence" value="ECO:0007669"/>
    <property type="project" value="UniProtKB-KW"/>
</dbReference>
<dbReference type="KEGG" id="lamb:KBB96_16735"/>
<keyword evidence="8" id="KW-0234">DNA repair</keyword>
<dbReference type="InterPro" id="IPR005123">
    <property type="entry name" value="Oxoglu/Fe-dep_dioxygenase_dom"/>
</dbReference>
<dbReference type="PROSITE" id="PS51471">
    <property type="entry name" value="FE2OG_OXY"/>
    <property type="match status" value="1"/>
</dbReference>
<evidence type="ECO:0000256" key="4">
    <source>
        <dbReference type="ARBA" id="ARBA00022842"/>
    </source>
</evidence>
<keyword evidence="11" id="KW-1185">Reference proteome</keyword>
<reference evidence="10" key="1">
    <citation type="submission" date="2021-04" db="EMBL/GenBank/DDBJ databases">
        <title>Luteolibacter sp. 32A isolated from the skin of an Anderson's salamander (Ambystoma andersonii).</title>
        <authorList>
            <person name="Spergser J."/>
            <person name="Busse H.-J."/>
        </authorList>
    </citation>
    <scope>NUCLEOTIDE SEQUENCE</scope>
    <source>
        <strain evidence="10">32A</strain>
    </source>
</reference>
<dbReference type="Pfam" id="PF13532">
    <property type="entry name" value="2OG-FeII_Oxy_2"/>
    <property type="match status" value="1"/>
</dbReference>
<dbReference type="PANTHER" id="PTHR31212:SF4">
    <property type="entry name" value="ALPHA-KETOGLUTARATE-DEPENDENT DIOXYGENASE ALKB HOMOLOG 3"/>
    <property type="match status" value="1"/>
</dbReference>
<evidence type="ECO:0000259" key="9">
    <source>
        <dbReference type="PROSITE" id="PS51471"/>
    </source>
</evidence>
<evidence type="ECO:0000256" key="1">
    <source>
        <dbReference type="ARBA" id="ARBA00001954"/>
    </source>
</evidence>
<keyword evidence="5 10" id="KW-0223">Dioxygenase</keyword>
<keyword evidence="2" id="KW-0479">Metal-binding</keyword>
<keyword evidence="4" id="KW-0460">Magnesium</keyword>
<evidence type="ECO:0000313" key="11">
    <source>
        <dbReference type="Proteomes" id="UP000676169"/>
    </source>
</evidence>
<dbReference type="InterPro" id="IPR037151">
    <property type="entry name" value="AlkB-like_sf"/>
</dbReference>
<keyword evidence="7" id="KW-0408">Iron</keyword>
<evidence type="ECO:0000256" key="7">
    <source>
        <dbReference type="ARBA" id="ARBA00023004"/>
    </source>
</evidence>
<dbReference type="GO" id="GO:0016705">
    <property type="term" value="F:oxidoreductase activity, acting on paired donors, with incorporation or reduction of molecular oxygen"/>
    <property type="evidence" value="ECO:0007669"/>
    <property type="project" value="UniProtKB-ARBA"/>
</dbReference>
<dbReference type="AlphaFoldDB" id="A0A975G802"/>
<sequence>MDLFGPGSAFNLLPCDGDARYHGPVMTKAEADEFLARLLETIPWRHDELVMFGRKIVTTREIAWFGNPGLSYTYSGTTKQPLPWTAELLELKALAERLSGSAFNSCLLNLYHHGGEGMGWHSDDEASIVRDSAIASLSFGAERKFALRHKRTSATTSLTLANGSLLVMAGITQTHWLHSLPKMKKVTTPRINLTFRLMRED</sequence>
<evidence type="ECO:0000256" key="5">
    <source>
        <dbReference type="ARBA" id="ARBA00022964"/>
    </source>
</evidence>